<organism evidence="2 3">
    <name type="scientific">Palleronia abyssalis</name>
    <dbReference type="NCBI Taxonomy" id="1501240"/>
    <lineage>
        <taxon>Bacteria</taxon>
        <taxon>Pseudomonadati</taxon>
        <taxon>Pseudomonadota</taxon>
        <taxon>Alphaproteobacteria</taxon>
        <taxon>Rhodobacterales</taxon>
        <taxon>Roseobacteraceae</taxon>
        <taxon>Palleronia</taxon>
    </lineage>
</organism>
<evidence type="ECO:0000313" key="2">
    <source>
        <dbReference type="EMBL" id="SPJ24071.1"/>
    </source>
</evidence>
<proteinExistence type="predicted"/>
<reference evidence="2 3" key="1">
    <citation type="submission" date="2018-03" db="EMBL/GenBank/DDBJ databases">
        <authorList>
            <person name="Keele B.F."/>
        </authorList>
    </citation>
    <scope>NUCLEOTIDE SEQUENCE [LARGE SCALE GENOMIC DNA]</scope>
    <source>
        <strain evidence="2 3">CECT 8504</strain>
    </source>
</reference>
<keyword evidence="1" id="KW-0472">Membrane</keyword>
<evidence type="ECO:0000313" key="3">
    <source>
        <dbReference type="Proteomes" id="UP000244912"/>
    </source>
</evidence>
<protein>
    <submittedName>
        <fullName evidence="2">Uncharacterized protein</fullName>
    </submittedName>
</protein>
<evidence type="ECO:0000256" key="1">
    <source>
        <dbReference type="SAM" id="Phobius"/>
    </source>
</evidence>
<gene>
    <name evidence="2" type="ORF">PAA8504_01896</name>
</gene>
<feature type="transmembrane region" description="Helical" evidence="1">
    <location>
        <begin position="42"/>
        <end position="63"/>
    </location>
</feature>
<keyword evidence="1" id="KW-0812">Transmembrane</keyword>
<dbReference type="Proteomes" id="UP000244912">
    <property type="component" value="Unassembled WGS sequence"/>
</dbReference>
<name>A0A2R8BV89_9RHOB</name>
<sequence>MANTHGFEIDGEALEPDTESAFDKYAFCYQQEKLTSGQAMTLRLFALIVVSLICLAGAGLHGLY</sequence>
<dbReference type="AlphaFoldDB" id="A0A2R8BV89"/>
<keyword evidence="1" id="KW-1133">Transmembrane helix</keyword>
<accession>A0A2R8BV89</accession>
<dbReference type="RefSeq" id="WP_108893912.1">
    <property type="nucleotide sequence ID" value="NZ_ONZF01000003.1"/>
</dbReference>
<dbReference type="EMBL" id="ONZF01000003">
    <property type="protein sequence ID" value="SPJ24071.1"/>
    <property type="molecule type" value="Genomic_DNA"/>
</dbReference>
<keyword evidence="3" id="KW-1185">Reference proteome</keyword>